<keyword evidence="3 6" id="KW-0812">Transmembrane</keyword>
<dbReference type="InterPro" id="IPR007168">
    <property type="entry name" value="Phageshock_PspC_N"/>
</dbReference>
<gene>
    <name evidence="8" type="ORF">EV385_3873</name>
</gene>
<evidence type="ECO:0000256" key="5">
    <source>
        <dbReference type="ARBA" id="ARBA00023136"/>
    </source>
</evidence>
<comment type="caution">
    <text evidence="8">The sequence shown here is derived from an EMBL/GenBank/DDBJ whole genome shotgun (WGS) entry which is preliminary data.</text>
</comment>
<accession>A0A4Q7ZM32</accession>
<evidence type="ECO:0000256" key="1">
    <source>
        <dbReference type="ARBA" id="ARBA00004162"/>
    </source>
</evidence>
<evidence type="ECO:0000256" key="3">
    <source>
        <dbReference type="ARBA" id="ARBA00022692"/>
    </source>
</evidence>
<dbReference type="GO" id="GO:0005886">
    <property type="term" value="C:plasma membrane"/>
    <property type="evidence" value="ECO:0007669"/>
    <property type="project" value="UniProtKB-SubCell"/>
</dbReference>
<comment type="subcellular location">
    <subcellularLocation>
        <location evidence="1">Cell membrane</location>
        <topology evidence="1">Single-pass membrane protein</topology>
    </subcellularLocation>
</comment>
<feature type="transmembrane region" description="Helical" evidence="6">
    <location>
        <begin position="41"/>
        <end position="64"/>
    </location>
</feature>
<evidence type="ECO:0000313" key="9">
    <source>
        <dbReference type="Proteomes" id="UP000292564"/>
    </source>
</evidence>
<evidence type="ECO:0000256" key="6">
    <source>
        <dbReference type="SAM" id="Phobius"/>
    </source>
</evidence>
<evidence type="ECO:0000259" key="7">
    <source>
        <dbReference type="Pfam" id="PF04024"/>
    </source>
</evidence>
<dbReference type="InterPro" id="IPR052027">
    <property type="entry name" value="PspC"/>
</dbReference>
<protein>
    <submittedName>
        <fullName evidence="8">Phage shock protein C (PspC) family protein</fullName>
    </submittedName>
</protein>
<organism evidence="8 9">
    <name type="scientific">Krasilnikovia cinnamomea</name>
    <dbReference type="NCBI Taxonomy" id="349313"/>
    <lineage>
        <taxon>Bacteria</taxon>
        <taxon>Bacillati</taxon>
        <taxon>Actinomycetota</taxon>
        <taxon>Actinomycetes</taxon>
        <taxon>Micromonosporales</taxon>
        <taxon>Micromonosporaceae</taxon>
        <taxon>Krasilnikovia</taxon>
    </lineage>
</organism>
<dbReference type="EMBL" id="SHKY01000001">
    <property type="protein sequence ID" value="RZU52032.1"/>
    <property type="molecule type" value="Genomic_DNA"/>
</dbReference>
<feature type="domain" description="Phage shock protein PspC N-terminal" evidence="7">
    <location>
        <begin position="10"/>
        <end position="68"/>
    </location>
</feature>
<dbReference type="Pfam" id="PF04024">
    <property type="entry name" value="PspC"/>
    <property type="match status" value="1"/>
</dbReference>
<keyword evidence="4 6" id="KW-1133">Transmembrane helix</keyword>
<reference evidence="8 9" key="1">
    <citation type="submission" date="2019-02" db="EMBL/GenBank/DDBJ databases">
        <title>Sequencing the genomes of 1000 actinobacteria strains.</title>
        <authorList>
            <person name="Klenk H.-P."/>
        </authorList>
    </citation>
    <scope>NUCLEOTIDE SEQUENCE [LARGE SCALE GENOMIC DNA]</scope>
    <source>
        <strain evidence="8 9">DSM 45162</strain>
    </source>
</reference>
<evidence type="ECO:0000256" key="4">
    <source>
        <dbReference type="ARBA" id="ARBA00022989"/>
    </source>
</evidence>
<dbReference type="PANTHER" id="PTHR33885:SF3">
    <property type="entry name" value="PHAGE SHOCK PROTEIN C"/>
    <property type="match status" value="1"/>
</dbReference>
<name>A0A4Q7ZM32_9ACTN</name>
<evidence type="ECO:0000256" key="2">
    <source>
        <dbReference type="ARBA" id="ARBA00022475"/>
    </source>
</evidence>
<proteinExistence type="predicted"/>
<keyword evidence="5 6" id="KW-0472">Membrane</keyword>
<sequence length="93" mass="9795">MTEPTVAPYKQLRRPTDDRVLAGVCGGLGRYFGVDPVAVRVGFAVLAIVTGGAALLAYPVMWLVMPEEARPAAPVWPNPADPAWGQPPSTPVA</sequence>
<keyword evidence="2" id="KW-1003">Cell membrane</keyword>
<evidence type="ECO:0000313" key="8">
    <source>
        <dbReference type="EMBL" id="RZU52032.1"/>
    </source>
</evidence>
<dbReference type="PANTHER" id="PTHR33885">
    <property type="entry name" value="PHAGE SHOCK PROTEIN C"/>
    <property type="match status" value="1"/>
</dbReference>
<dbReference type="RefSeq" id="WP_165449530.1">
    <property type="nucleotide sequence ID" value="NZ_SHKY01000001.1"/>
</dbReference>
<dbReference type="AlphaFoldDB" id="A0A4Q7ZM32"/>
<keyword evidence="9" id="KW-1185">Reference proteome</keyword>
<dbReference type="Proteomes" id="UP000292564">
    <property type="component" value="Unassembled WGS sequence"/>
</dbReference>